<evidence type="ECO:0000313" key="2">
    <source>
        <dbReference type="Proteomes" id="UP000298327"/>
    </source>
</evidence>
<accession>A0A4Y9YYU1</accession>
<name>A0A4Y9YYU1_9AGAM</name>
<dbReference type="EMBL" id="SEOQ01000214">
    <property type="protein sequence ID" value="TFY66838.1"/>
    <property type="molecule type" value="Genomic_DNA"/>
</dbReference>
<sequence>MSLLDHFSPLDELIQLIYQGSSRFVLLSHVDLSRDEPAWRVRMGLAREGLWWQGRWTEGDVLEKTGNKATPEVLEAFAERLAETVIKGDLQIEDYRPNDAASNQAIKLTIGQSVKKPLHMPLKKMEPKDAAKFAADQFSAVSLLGAILPDGTNSIALPPADSPPSPKPPVSTQSLPICTHYVCVSSAKYEIRLP</sequence>
<comment type="caution">
    <text evidence="1">The sequence shown here is derived from an EMBL/GenBank/DDBJ whole genome shotgun (WGS) entry which is preliminary data.</text>
</comment>
<dbReference type="AlphaFoldDB" id="A0A4Y9YYU1"/>
<reference evidence="1 2" key="1">
    <citation type="submission" date="2019-02" db="EMBL/GenBank/DDBJ databases">
        <title>Genome sequencing of the rare red list fungi Dentipellis fragilis.</title>
        <authorList>
            <person name="Buettner E."/>
            <person name="Kellner H."/>
        </authorList>
    </citation>
    <scope>NUCLEOTIDE SEQUENCE [LARGE SCALE GENOMIC DNA]</scope>
    <source>
        <strain evidence="1 2">DSM 105465</strain>
    </source>
</reference>
<protein>
    <submittedName>
        <fullName evidence="1">Uncharacterized protein</fullName>
    </submittedName>
</protein>
<proteinExistence type="predicted"/>
<evidence type="ECO:0000313" key="1">
    <source>
        <dbReference type="EMBL" id="TFY66838.1"/>
    </source>
</evidence>
<dbReference type="Proteomes" id="UP000298327">
    <property type="component" value="Unassembled WGS sequence"/>
</dbReference>
<dbReference type="OrthoDB" id="3164380at2759"/>
<gene>
    <name evidence="1" type="ORF">EVG20_g4244</name>
</gene>
<organism evidence="1 2">
    <name type="scientific">Dentipellis fragilis</name>
    <dbReference type="NCBI Taxonomy" id="205917"/>
    <lineage>
        <taxon>Eukaryota</taxon>
        <taxon>Fungi</taxon>
        <taxon>Dikarya</taxon>
        <taxon>Basidiomycota</taxon>
        <taxon>Agaricomycotina</taxon>
        <taxon>Agaricomycetes</taxon>
        <taxon>Russulales</taxon>
        <taxon>Hericiaceae</taxon>
        <taxon>Dentipellis</taxon>
    </lineage>
</organism>
<keyword evidence="2" id="KW-1185">Reference proteome</keyword>